<accession>A0A8H6HZ15</accession>
<proteinExistence type="predicted"/>
<gene>
    <name evidence="2" type="ORF">DFP72DRAFT_848245</name>
</gene>
<organism evidence="2 3">
    <name type="scientific">Ephemerocybe angulata</name>
    <dbReference type="NCBI Taxonomy" id="980116"/>
    <lineage>
        <taxon>Eukaryota</taxon>
        <taxon>Fungi</taxon>
        <taxon>Dikarya</taxon>
        <taxon>Basidiomycota</taxon>
        <taxon>Agaricomycotina</taxon>
        <taxon>Agaricomycetes</taxon>
        <taxon>Agaricomycetidae</taxon>
        <taxon>Agaricales</taxon>
        <taxon>Agaricineae</taxon>
        <taxon>Psathyrellaceae</taxon>
        <taxon>Ephemerocybe</taxon>
    </lineage>
</organism>
<reference evidence="2 3" key="1">
    <citation type="submission" date="2020-07" db="EMBL/GenBank/DDBJ databases">
        <title>Comparative genomics of pyrophilous fungi reveals a link between fire events and developmental genes.</title>
        <authorList>
            <consortium name="DOE Joint Genome Institute"/>
            <person name="Steindorff A.S."/>
            <person name="Carver A."/>
            <person name="Calhoun S."/>
            <person name="Stillman K."/>
            <person name="Liu H."/>
            <person name="Lipzen A."/>
            <person name="Pangilinan J."/>
            <person name="Labutti K."/>
            <person name="Bruns T.D."/>
            <person name="Grigoriev I.V."/>
        </authorList>
    </citation>
    <scope>NUCLEOTIDE SEQUENCE [LARGE SCALE GENOMIC DNA]</scope>
    <source>
        <strain evidence="2 3">CBS 144469</strain>
    </source>
</reference>
<evidence type="ECO:0000256" key="1">
    <source>
        <dbReference type="SAM" id="MobiDB-lite"/>
    </source>
</evidence>
<comment type="caution">
    <text evidence="2">The sequence shown here is derived from an EMBL/GenBank/DDBJ whole genome shotgun (WGS) entry which is preliminary data.</text>
</comment>
<keyword evidence="3" id="KW-1185">Reference proteome</keyword>
<name>A0A8H6HZ15_9AGAR</name>
<feature type="compositionally biased region" description="Low complexity" evidence="1">
    <location>
        <begin position="318"/>
        <end position="334"/>
    </location>
</feature>
<sequence length="430" mass="46304">MEHEVNTLAPRSQPPSLSASMLIPYQLPEGVANPLWVIQGGLSLRQQRRIAHRSLLIQQLSTTALGYSARDRGPALEPVGVEVLEPHVVSMTTYGFLEVLAVFGQDQPLQALTSPTTTLRESISNTPRINEVGLGNANGSQPYQGVVLTEQNQRCTRNLSDLVWTSAGLGIEVQAIETIMLIRQGKGYPTRSKCMFRPFEPSGSLMYPTWAIYIGDRTAKPNLDTAVASKSRIGAAEDGYCSFNHLESGGEEHRTETKALRTAVSEAGCCRGPVRRSEHDRDETVGGYGGWAAEVEVDVDDEVEDGAQPRMEEPDLFNVNVPTHNPRPTNTPPTESDSPNEICQVQDPPKVEDNTHLPVLQDEGLRIGAIGSRGHAAASIDRHVVGDVICATTLAPAADTRGQAGAVEGRGGATYLVKGAVGNGWDRESG</sequence>
<evidence type="ECO:0000313" key="3">
    <source>
        <dbReference type="Proteomes" id="UP000521943"/>
    </source>
</evidence>
<feature type="region of interest" description="Disordered" evidence="1">
    <location>
        <begin position="316"/>
        <end position="340"/>
    </location>
</feature>
<evidence type="ECO:0000313" key="2">
    <source>
        <dbReference type="EMBL" id="KAF6754433.1"/>
    </source>
</evidence>
<dbReference type="Proteomes" id="UP000521943">
    <property type="component" value="Unassembled WGS sequence"/>
</dbReference>
<dbReference type="EMBL" id="JACGCI010000034">
    <property type="protein sequence ID" value="KAF6754433.1"/>
    <property type="molecule type" value="Genomic_DNA"/>
</dbReference>
<dbReference type="AlphaFoldDB" id="A0A8H6HZ15"/>
<protein>
    <submittedName>
        <fullName evidence="2">Uncharacterized protein</fullName>
    </submittedName>
</protein>